<feature type="transmembrane region" description="Helical" evidence="2">
    <location>
        <begin position="73"/>
        <end position="92"/>
    </location>
</feature>
<gene>
    <name evidence="3" type="ORF">H7B67_14990</name>
</gene>
<reference evidence="3 4" key="1">
    <citation type="submission" date="2020-08" db="EMBL/GenBank/DDBJ databases">
        <title>Cohnella phylogeny.</title>
        <authorList>
            <person name="Dunlap C."/>
        </authorList>
    </citation>
    <scope>NUCLEOTIDE SEQUENCE [LARGE SCALE GENOMIC DNA]</scope>
    <source>
        <strain evidence="3 4">DSM 25241</strain>
    </source>
</reference>
<evidence type="ECO:0000256" key="1">
    <source>
        <dbReference type="SAM" id="MobiDB-lite"/>
    </source>
</evidence>
<evidence type="ECO:0000313" key="4">
    <source>
        <dbReference type="Proteomes" id="UP000535838"/>
    </source>
</evidence>
<protein>
    <submittedName>
        <fullName evidence="3">Uncharacterized protein</fullName>
    </submittedName>
</protein>
<sequence length="104" mass="11486">MSPNDRTNAWERYVAAKQRAFAEEESAAAEEPRTLEELEEAIAKAAEFSGIPETGMPPRSTVHPSSSGSWSRWFYRALVAIFFCLVAGLIWWGNQNHGGTPGNS</sequence>
<keyword evidence="2" id="KW-0472">Membrane</keyword>
<keyword evidence="2" id="KW-1133">Transmembrane helix</keyword>
<accession>A0A841SW08</accession>
<comment type="caution">
    <text evidence="3">The sequence shown here is derived from an EMBL/GenBank/DDBJ whole genome shotgun (WGS) entry which is preliminary data.</text>
</comment>
<proteinExistence type="predicted"/>
<dbReference type="Proteomes" id="UP000535838">
    <property type="component" value="Unassembled WGS sequence"/>
</dbReference>
<dbReference type="RefSeq" id="WP_185120654.1">
    <property type="nucleotide sequence ID" value="NZ_JACJVQ010000013.1"/>
</dbReference>
<evidence type="ECO:0000313" key="3">
    <source>
        <dbReference type="EMBL" id="MBB6635422.1"/>
    </source>
</evidence>
<organism evidence="3 4">
    <name type="scientific">Cohnella thailandensis</name>
    <dbReference type="NCBI Taxonomy" id="557557"/>
    <lineage>
        <taxon>Bacteria</taxon>
        <taxon>Bacillati</taxon>
        <taxon>Bacillota</taxon>
        <taxon>Bacilli</taxon>
        <taxon>Bacillales</taxon>
        <taxon>Paenibacillaceae</taxon>
        <taxon>Cohnella</taxon>
    </lineage>
</organism>
<keyword evidence="2" id="KW-0812">Transmembrane</keyword>
<feature type="region of interest" description="Disordered" evidence="1">
    <location>
        <begin position="47"/>
        <end position="68"/>
    </location>
</feature>
<dbReference type="AlphaFoldDB" id="A0A841SW08"/>
<dbReference type="EMBL" id="JACJVQ010000013">
    <property type="protein sequence ID" value="MBB6635422.1"/>
    <property type="molecule type" value="Genomic_DNA"/>
</dbReference>
<name>A0A841SW08_9BACL</name>
<evidence type="ECO:0000256" key="2">
    <source>
        <dbReference type="SAM" id="Phobius"/>
    </source>
</evidence>
<keyword evidence="4" id="KW-1185">Reference proteome</keyword>